<keyword evidence="10" id="KW-1185">Reference proteome</keyword>
<feature type="transmembrane region" description="Helical" evidence="7">
    <location>
        <begin position="156"/>
        <end position="174"/>
    </location>
</feature>
<dbReference type="PANTHER" id="PTHR43124">
    <property type="entry name" value="PURINE EFFLUX PUMP PBUE"/>
    <property type="match status" value="1"/>
</dbReference>
<gene>
    <name evidence="9" type="ORF">EDM59_17070</name>
</gene>
<dbReference type="AlphaFoldDB" id="A0A3M8D851"/>
<feature type="transmembrane region" description="Helical" evidence="7">
    <location>
        <begin position="378"/>
        <end position="400"/>
    </location>
</feature>
<keyword evidence="2" id="KW-0813">Transport</keyword>
<sequence length="411" mass="43278">MTIPGTLLQQNEAVSSRKKANDIMKRSILYVLTLGIFLTATSELIVGGILPIMAEDLQISVALAGQLITAFSLAYAIGTPIAVALTSHLERKKVLLGALLVFILGCLLALWSTSFLTLLGSRVVVGTSAGLFLVVSFGAVSRLVSPDKIGSSISTLILGFSAALVLGTPIGIAISNSMGWRVIFLFLAVLGAVLLLVLIRLLPTMEGSPPVPFRSQLQLLLHPVLLLTFSFTLFRESGISMMNTYVSPYLVQILHYSISETGLLMLVLGLIGVLGARLGGHAADKWGTRRIILFSIVVLAASFGLLPLMVTSPIMGAAFLGVAFGTLFFVSPSIQTYLIQLSPASADLLLSVHSSFIQLGLASGAAIGGLLIHTTATVAYNPWGAGLFLTIGLGFILVAFSKQKQAQIVSG</sequence>
<dbReference type="GO" id="GO:0005886">
    <property type="term" value="C:plasma membrane"/>
    <property type="evidence" value="ECO:0007669"/>
    <property type="project" value="UniProtKB-SubCell"/>
</dbReference>
<dbReference type="Proteomes" id="UP000269573">
    <property type="component" value="Unassembled WGS sequence"/>
</dbReference>
<evidence type="ECO:0000256" key="6">
    <source>
        <dbReference type="ARBA" id="ARBA00023136"/>
    </source>
</evidence>
<proteinExistence type="predicted"/>
<feature type="transmembrane region" description="Helical" evidence="7">
    <location>
        <begin position="27"/>
        <end position="53"/>
    </location>
</feature>
<dbReference type="InterPro" id="IPR011701">
    <property type="entry name" value="MFS"/>
</dbReference>
<keyword evidence="3" id="KW-1003">Cell membrane</keyword>
<evidence type="ECO:0000256" key="4">
    <source>
        <dbReference type="ARBA" id="ARBA00022692"/>
    </source>
</evidence>
<feature type="transmembrane region" description="Helical" evidence="7">
    <location>
        <begin position="254"/>
        <end position="279"/>
    </location>
</feature>
<reference evidence="9 10" key="1">
    <citation type="submission" date="2018-10" db="EMBL/GenBank/DDBJ databases">
        <title>Phylogenomics of Brevibacillus.</title>
        <authorList>
            <person name="Dunlap C."/>
        </authorList>
    </citation>
    <scope>NUCLEOTIDE SEQUENCE [LARGE SCALE GENOMIC DNA]</scope>
    <source>
        <strain evidence="9 10">JCM 15774</strain>
    </source>
</reference>
<evidence type="ECO:0000256" key="1">
    <source>
        <dbReference type="ARBA" id="ARBA00004651"/>
    </source>
</evidence>
<accession>A0A3M8D851</accession>
<dbReference type="Gene3D" id="1.20.1250.20">
    <property type="entry name" value="MFS general substrate transporter like domains"/>
    <property type="match status" value="2"/>
</dbReference>
<dbReference type="GO" id="GO:0022857">
    <property type="term" value="F:transmembrane transporter activity"/>
    <property type="evidence" value="ECO:0007669"/>
    <property type="project" value="InterPro"/>
</dbReference>
<dbReference type="InterPro" id="IPR050189">
    <property type="entry name" value="MFS_Efflux_Transporters"/>
</dbReference>
<feature type="transmembrane region" description="Helical" evidence="7">
    <location>
        <begin position="180"/>
        <end position="203"/>
    </location>
</feature>
<keyword evidence="5 7" id="KW-1133">Transmembrane helix</keyword>
<feature type="domain" description="Major facilitator superfamily (MFS) profile" evidence="8">
    <location>
        <begin position="28"/>
        <end position="404"/>
    </location>
</feature>
<comment type="caution">
    <text evidence="9">The sequence shown here is derived from an EMBL/GenBank/DDBJ whole genome shotgun (WGS) entry which is preliminary data.</text>
</comment>
<feature type="transmembrane region" description="Helical" evidence="7">
    <location>
        <begin position="350"/>
        <end position="372"/>
    </location>
</feature>
<dbReference type="EMBL" id="RHHU01000010">
    <property type="protein sequence ID" value="RNB84212.1"/>
    <property type="molecule type" value="Genomic_DNA"/>
</dbReference>
<name>A0A3M8D851_9BACL</name>
<dbReference type="PANTHER" id="PTHR43124:SF10">
    <property type="entry name" value="PURINE EFFLUX PUMP PBUE"/>
    <property type="match status" value="1"/>
</dbReference>
<dbReference type="InterPro" id="IPR036259">
    <property type="entry name" value="MFS_trans_sf"/>
</dbReference>
<feature type="transmembrane region" description="Helical" evidence="7">
    <location>
        <begin position="215"/>
        <end position="234"/>
    </location>
</feature>
<feature type="transmembrane region" description="Helical" evidence="7">
    <location>
        <begin position="316"/>
        <end position="338"/>
    </location>
</feature>
<evidence type="ECO:0000256" key="5">
    <source>
        <dbReference type="ARBA" id="ARBA00022989"/>
    </source>
</evidence>
<evidence type="ECO:0000256" key="3">
    <source>
        <dbReference type="ARBA" id="ARBA00022475"/>
    </source>
</evidence>
<dbReference type="InterPro" id="IPR020846">
    <property type="entry name" value="MFS_dom"/>
</dbReference>
<evidence type="ECO:0000259" key="8">
    <source>
        <dbReference type="PROSITE" id="PS50850"/>
    </source>
</evidence>
<organism evidence="9 10">
    <name type="scientific">Brevibacillus nitrificans</name>
    <dbReference type="NCBI Taxonomy" id="651560"/>
    <lineage>
        <taxon>Bacteria</taxon>
        <taxon>Bacillati</taxon>
        <taxon>Bacillota</taxon>
        <taxon>Bacilli</taxon>
        <taxon>Bacillales</taxon>
        <taxon>Paenibacillaceae</taxon>
        <taxon>Brevibacillus</taxon>
    </lineage>
</organism>
<comment type="subcellular location">
    <subcellularLocation>
        <location evidence="1">Cell membrane</location>
        <topology evidence="1">Multi-pass membrane protein</topology>
    </subcellularLocation>
</comment>
<feature type="transmembrane region" description="Helical" evidence="7">
    <location>
        <begin position="94"/>
        <end position="111"/>
    </location>
</feature>
<evidence type="ECO:0000256" key="7">
    <source>
        <dbReference type="SAM" id="Phobius"/>
    </source>
</evidence>
<dbReference type="PROSITE" id="PS50850">
    <property type="entry name" value="MFS"/>
    <property type="match status" value="1"/>
</dbReference>
<dbReference type="CDD" id="cd17324">
    <property type="entry name" value="MFS_NepI_like"/>
    <property type="match status" value="1"/>
</dbReference>
<evidence type="ECO:0000256" key="2">
    <source>
        <dbReference type="ARBA" id="ARBA00022448"/>
    </source>
</evidence>
<feature type="transmembrane region" description="Helical" evidence="7">
    <location>
        <begin position="59"/>
        <end position="82"/>
    </location>
</feature>
<keyword evidence="4 7" id="KW-0812">Transmembrane</keyword>
<evidence type="ECO:0000313" key="10">
    <source>
        <dbReference type="Proteomes" id="UP000269573"/>
    </source>
</evidence>
<feature type="transmembrane region" description="Helical" evidence="7">
    <location>
        <begin position="291"/>
        <end position="310"/>
    </location>
</feature>
<evidence type="ECO:0000313" key="9">
    <source>
        <dbReference type="EMBL" id="RNB84212.1"/>
    </source>
</evidence>
<protein>
    <submittedName>
        <fullName evidence="9">MFS transporter</fullName>
    </submittedName>
</protein>
<dbReference type="Pfam" id="PF07690">
    <property type="entry name" value="MFS_1"/>
    <property type="match status" value="1"/>
</dbReference>
<keyword evidence="6 7" id="KW-0472">Membrane</keyword>
<dbReference type="SUPFAM" id="SSF103473">
    <property type="entry name" value="MFS general substrate transporter"/>
    <property type="match status" value="1"/>
</dbReference>